<organism evidence="1 2">
    <name type="scientific">Adineta ricciae</name>
    <name type="common">Rotifer</name>
    <dbReference type="NCBI Taxonomy" id="249248"/>
    <lineage>
        <taxon>Eukaryota</taxon>
        <taxon>Metazoa</taxon>
        <taxon>Spiralia</taxon>
        <taxon>Gnathifera</taxon>
        <taxon>Rotifera</taxon>
        <taxon>Eurotatoria</taxon>
        <taxon>Bdelloidea</taxon>
        <taxon>Adinetida</taxon>
        <taxon>Adinetidae</taxon>
        <taxon>Adineta</taxon>
    </lineage>
</organism>
<dbReference type="Proteomes" id="UP000663828">
    <property type="component" value="Unassembled WGS sequence"/>
</dbReference>
<name>A0A815M966_ADIRI</name>
<reference evidence="1" key="1">
    <citation type="submission" date="2021-02" db="EMBL/GenBank/DDBJ databases">
        <authorList>
            <person name="Nowell W R."/>
        </authorList>
    </citation>
    <scope>NUCLEOTIDE SEQUENCE</scope>
</reference>
<gene>
    <name evidence="1" type="ORF">XAT740_LOCUS35014</name>
</gene>
<sequence>MSLTFECLPDEIIMKFSGDVFDILRMYLSLNERFNHILLDQRLHLLTDFLHINLHHENVDHYYSTHAFRKVSKELISVVGLVTDQQLCQCVQPLIGFHLRERYNKFGEEFRSNAEHLQNVRQQYSHVELLIANSELKRIFTDLQSRSLGVRSFMEYHATNFTKSH</sequence>
<comment type="caution">
    <text evidence="1">The sequence shown here is derived from an EMBL/GenBank/DDBJ whole genome shotgun (WGS) entry which is preliminary data.</text>
</comment>
<evidence type="ECO:0000313" key="2">
    <source>
        <dbReference type="Proteomes" id="UP000663828"/>
    </source>
</evidence>
<accession>A0A815M966</accession>
<evidence type="ECO:0000313" key="1">
    <source>
        <dbReference type="EMBL" id="CAF1417393.1"/>
    </source>
</evidence>
<dbReference type="AlphaFoldDB" id="A0A815M966"/>
<protein>
    <submittedName>
        <fullName evidence="1">Uncharacterized protein</fullName>
    </submittedName>
</protein>
<keyword evidence="2" id="KW-1185">Reference proteome</keyword>
<dbReference type="EMBL" id="CAJNOR010003472">
    <property type="protein sequence ID" value="CAF1417393.1"/>
    <property type="molecule type" value="Genomic_DNA"/>
</dbReference>
<proteinExistence type="predicted"/>